<proteinExistence type="predicted"/>
<reference evidence="2 3" key="1">
    <citation type="submission" date="2015-05" db="EMBL/GenBank/DDBJ databases">
        <title>Evolution of Trichinella species and genotypes.</title>
        <authorList>
            <person name="Korhonen P.K."/>
            <person name="Edoardo P."/>
            <person name="Giuseppe L.R."/>
            <person name="Gasser R.B."/>
        </authorList>
    </citation>
    <scope>NUCLEOTIDE SEQUENCE [LARGE SCALE GENOMIC DNA]</scope>
    <source>
        <strain evidence="2">ISS10</strain>
    </source>
</reference>
<name>A0A0V1LHH8_9BILA</name>
<keyword evidence="3" id="KW-1185">Reference proteome</keyword>
<evidence type="ECO:0000313" key="3">
    <source>
        <dbReference type="Proteomes" id="UP000054721"/>
    </source>
</evidence>
<evidence type="ECO:0000259" key="1">
    <source>
        <dbReference type="PROSITE" id="PS50003"/>
    </source>
</evidence>
<dbReference type="PROSITE" id="PS50003">
    <property type="entry name" value="PH_DOMAIN"/>
    <property type="match status" value="1"/>
</dbReference>
<dbReference type="EMBL" id="JYDW01000052">
    <property type="protein sequence ID" value="KRZ58807.1"/>
    <property type="molecule type" value="Genomic_DNA"/>
</dbReference>
<comment type="caution">
    <text evidence="2">The sequence shown here is derived from an EMBL/GenBank/DDBJ whole genome shotgun (WGS) entry which is preliminary data.</text>
</comment>
<sequence>MALAGGEWIENYLFHMRELKCEKKDIFILRSENEKDQRREKWKNIIMMATWVNDDCVARQGRPYLLTAVTKPAGRLLRFNGPTLVKVHRHPLGKESIKS</sequence>
<feature type="domain" description="PH" evidence="1">
    <location>
        <begin position="1"/>
        <end position="51"/>
    </location>
</feature>
<gene>
    <name evidence="2" type="ORF">T02_8664</name>
</gene>
<dbReference type="InterPro" id="IPR001849">
    <property type="entry name" value="PH_domain"/>
</dbReference>
<dbReference type="AlphaFoldDB" id="A0A0V1LHH8"/>
<accession>A0A0V1LHH8</accession>
<evidence type="ECO:0000313" key="2">
    <source>
        <dbReference type="EMBL" id="KRZ58807.1"/>
    </source>
</evidence>
<protein>
    <recommendedName>
        <fullName evidence="1">PH domain-containing protein</fullName>
    </recommendedName>
</protein>
<dbReference type="Proteomes" id="UP000054721">
    <property type="component" value="Unassembled WGS sequence"/>
</dbReference>
<organism evidence="2 3">
    <name type="scientific">Trichinella nativa</name>
    <dbReference type="NCBI Taxonomy" id="6335"/>
    <lineage>
        <taxon>Eukaryota</taxon>
        <taxon>Metazoa</taxon>
        <taxon>Ecdysozoa</taxon>
        <taxon>Nematoda</taxon>
        <taxon>Enoplea</taxon>
        <taxon>Dorylaimia</taxon>
        <taxon>Trichinellida</taxon>
        <taxon>Trichinellidae</taxon>
        <taxon>Trichinella</taxon>
    </lineage>
</organism>